<comment type="subcellular location">
    <subcellularLocation>
        <location evidence="1">Nucleus</location>
    </subcellularLocation>
</comment>
<dbReference type="GO" id="GO:0003677">
    <property type="term" value="F:DNA binding"/>
    <property type="evidence" value="ECO:0007669"/>
    <property type="project" value="InterPro"/>
</dbReference>
<dbReference type="Gene3D" id="1.10.10.60">
    <property type="entry name" value="Homeodomain-like"/>
    <property type="match status" value="1"/>
</dbReference>
<reference evidence="4" key="1">
    <citation type="submission" date="2010-08" db="EMBL/GenBank/DDBJ databases">
        <authorList>
            <consortium name="Caenorhabditis japonica Sequencing Consortium"/>
            <person name="Wilson R.K."/>
        </authorList>
    </citation>
    <scope>NUCLEOTIDE SEQUENCE [LARGE SCALE GENOMIC DNA]</scope>
    <source>
        <strain evidence="4">DF5081</strain>
    </source>
</reference>
<proteinExistence type="predicted"/>
<accession>A0A8R1I8Y8</accession>
<keyword evidence="4" id="KW-1185">Reference proteome</keyword>
<evidence type="ECO:0000259" key="2">
    <source>
        <dbReference type="Pfam" id="PF11427"/>
    </source>
</evidence>
<reference evidence="3" key="2">
    <citation type="submission" date="2022-06" db="UniProtKB">
        <authorList>
            <consortium name="EnsemblMetazoa"/>
        </authorList>
    </citation>
    <scope>IDENTIFICATION</scope>
    <source>
        <strain evidence="3">DF5081</strain>
    </source>
</reference>
<dbReference type="SUPFAM" id="SSF46689">
    <property type="entry name" value="Homeodomain-like"/>
    <property type="match status" value="1"/>
</dbReference>
<evidence type="ECO:0000313" key="3">
    <source>
        <dbReference type="EnsemblMetazoa" id="CJA21336.1"/>
    </source>
</evidence>
<dbReference type="GO" id="GO:0005634">
    <property type="term" value="C:nucleus"/>
    <property type="evidence" value="ECO:0007669"/>
    <property type="project" value="UniProtKB-SubCell"/>
</dbReference>
<evidence type="ECO:0000313" key="4">
    <source>
        <dbReference type="Proteomes" id="UP000005237"/>
    </source>
</evidence>
<sequence>MHQLGSSLHMISRYVKKSGSALRSYLNNPLYYGKKKSTGRPRNVTSRDERNIILSVSTTTHAVHASKHIPRNDIKPLGWKQLEAGDLRGVPGTTISQVDTSHSFPLFAQFTFYRSTVYPFQLLPLTNIIGSSESGSALLKGPRRSTAIGRK</sequence>
<dbReference type="InterPro" id="IPR009057">
    <property type="entry name" value="Homeodomain-like_sf"/>
</dbReference>
<organism evidence="3 4">
    <name type="scientific">Caenorhabditis japonica</name>
    <dbReference type="NCBI Taxonomy" id="281687"/>
    <lineage>
        <taxon>Eukaryota</taxon>
        <taxon>Metazoa</taxon>
        <taxon>Ecdysozoa</taxon>
        <taxon>Nematoda</taxon>
        <taxon>Chromadorea</taxon>
        <taxon>Rhabditida</taxon>
        <taxon>Rhabditina</taxon>
        <taxon>Rhabditomorpha</taxon>
        <taxon>Rhabditoidea</taxon>
        <taxon>Rhabditidae</taxon>
        <taxon>Peloderinae</taxon>
        <taxon>Caenorhabditis</taxon>
    </lineage>
</organism>
<dbReference type="InterPro" id="IPR025898">
    <property type="entry name" value="Tc3_transposase_DNA-bd_dom"/>
</dbReference>
<dbReference type="AlphaFoldDB" id="A0A8R1I8Y8"/>
<name>A0A8R1I8Y8_CAEJA</name>
<dbReference type="EnsemblMetazoa" id="CJA21336.1">
    <property type="protein sequence ID" value="CJA21336.1"/>
    <property type="gene ID" value="WBGene00176908"/>
</dbReference>
<dbReference type="Pfam" id="PF11427">
    <property type="entry name" value="HTH_Tnp_Tc3_1"/>
    <property type="match status" value="1"/>
</dbReference>
<feature type="domain" description="Tc3 transposase DNA binding" evidence="2">
    <location>
        <begin position="1"/>
        <end position="33"/>
    </location>
</feature>
<evidence type="ECO:0000256" key="1">
    <source>
        <dbReference type="ARBA" id="ARBA00004123"/>
    </source>
</evidence>
<dbReference type="Proteomes" id="UP000005237">
    <property type="component" value="Unassembled WGS sequence"/>
</dbReference>
<protein>
    <submittedName>
        <fullName evidence="3">HTH_Tnp_Tc3_1 domain-containing protein</fullName>
    </submittedName>
</protein>